<dbReference type="SUPFAM" id="SSF50465">
    <property type="entry name" value="EF-Tu/eEF-1alpha/eIF2-gamma C-terminal domain"/>
    <property type="match status" value="1"/>
</dbReference>
<feature type="compositionally biased region" description="Basic and acidic residues" evidence="10">
    <location>
        <begin position="210"/>
        <end position="219"/>
    </location>
</feature>
<evidence type="ECO:0000256" key="9">
    <source>
        <dbReference type="ARBA" id="ARBA00049117"/>
    </source>
</evidence>
<dbReference type="InterPro" id="IPR027417">
    <property type="entry name" value="P-loop_NTPase"/>
</dbReference>
<dbReference type="Pfam" id="PF00009">
    <property type="entry name" value="GTP_EFTU"/>
    <property type="match status" value="1"/>
</dbReference>
<evidence type="ECO:0000256" key="2">
    <source>
        <dbReference type="ARBA" id="ARBA00007249"/>
    </source>
</evidence>
<feature type="compositionally biased region" description="Basic and acidic residues" evidence="10">
    <location>
        <begin position="94"/>
        <end position="110"/>
    </location>
</feature>
<accession>A0A6A7BTL8</accession>
<dbReference type="OrthoDB" id="342024at2759"/>
<dbReference type="EMBL" id="MU006005">
    <property type="protein sequence ID" value="KAF2858686.1"/>
    <property type="molecule type" value="Genomic_DNA"/>
</dbReference>
<evidence type="ECO:0000313" key="12">
    <source>
        <dbReference type="EMBL" id="KAF2858686.1"/>
    </source>
</evidence>
<keyword evidence="3" id="KW-0963">Cytoplasm</keyword>
<dbReference type="GO" id="GO:0005829">
    <property type="term" value="C:cytosol"/>
    <property type="evidence" value="ECO:0007669"/>
    <property type="project" value="GOC"/>
</dbReference>
<dbReference type="SUPFAM" id="SSF52540">
    <property type="entry name" value="P-loop containing nucleoside triphosphate hydrolases"/>
    <property type="match status" value="1"/>
</dbReference>
<dbReference type="SUPFAM" id="SSF50447">
    <property type="entry name" value="Translation proteins"/>
    <property type="match status" value="1"/>
</dbReference>
<evidence type="ECO:0000259" key="11">
    <source>
        <dbReference type="PROSITE" id="PS51722"/>
    </source>
</evidence>
<dbReference type="Pfam" id="PF08938">
    <property type="entry name" value="HBS1_N"/>
    <property type="match status" value="1"/>
</dbReference>
<dbReference type="GO" id="GO:0003924">
    <property type="term" value="F:GTPase activity"/>
    <property type="evidence" value="ECO:0007669"/>
    <property type="project" value="InterPro"/>
</dbReference>
<evidence type="ECO:0000256" key="6">
    <source>
        <dbReference type="ARBA" id="ARBA00022845"/>
    </source>
</evidence>
<dbReference type="CDD" id="cd16267">
    <property type="entry name" value="HBS1-like_II"/>
    <property type="match status" value="1"/>
</dbReference>
<feature type="region of interest" description="Disordered" evidence="10">
    <location>
        <begin position="143"/>
        <end position="222"/>
    </location>
</feature>
<evidence type="ECO:0000256" key="4">
    <source>
        <dbReference type="ARBA" id="ARBA00022741"/>
    </source>
</evidence>
<comment type="similarity">
    <text evidence="2">Belongs to the TRAFAC class translation factor GTPase superfamily. Classic translation factor GTPase family. EF-Tu/EF-1A subfamily.</text>
</comment>
<evidence type="ECO:0000256" key="7">
    <source>
        <dbReference type="ARBA" id="ARBA00022917"/>
    </source>
</evidence>
<dbReference type="InterPro" id="IPR015033">
    <property type="entry name" value="HBS1-like_N"/>
</dbReference>
<dbReference type="GO" id="GO:0002184">
    <property type="term" value="P:cytoplasmic translational termination"/>
    <property type="evidence" value="ECO:0007669"/>
    <property type="project" value="UniProtKB-ARBA"/>
</dbReference>
<comment type="catalytic activity">
    <reaction evidence="9">
        <text>GTP + H2O = GDP + phosphate + H(+)</text>
        <dbReference type="Rhea" id="RHEA:19669"/>
        <dbReference type="ChEBI" id="CHEBI:15377"/>
        <dbReference type="ChEBI" id="CHEBI:15378"/>
        <dbReference type="ChEBI" id="CHEBI:37565"/>
        <dbReference type="ChEBI" id="CHEBI:43474"/>
        <dbReference type="ChEBI" id="CHEBI:58189"/>
    </reaction>
    <physiologicalReaction direction="left-to-right" evidence="9">
        <dbReference type="Rhea" id="RHEA:19670"/>
    </physiologicalReaction>
</comment>
<keyword evidence="7" id="KW-0648">Protein biosynthesis</keyword>
<evidence type="ECO:0000256" key="1">
    <source>
        <dbReference type="ARBA" id="ARBA00004496"/>
    </source>
</evidence>
<keyword evidence="8" id="KW-0342">GTP-binding</keyword>
<dbReference type="PANTHER" id="PTHR23115">
    <property type="entry name" value="TRANSLATION FACTOR"/>
    <property type="match status" value="1"/>
</dbReference>
<dbReference type="AlphaFoldDB" id="A0A6A7BTL8"/>
<comment type="subcellular location">
    <subcellularLocation>
        <location evidence="1">Cytoplasm</location>
    </subcellularLocation>
</comment>
<feature type="domain" description="Tr-type G" evidence="11">
    <location>
        <begin position="325"/>
        <end position="549"/>
    </location>
</feature>
<feature type="compositionally biased region" description="Basic residues" evidence="10">
    <location>
        <begin position="189"/>
        <end position="201"/>
    </location>
</feature>
<dbReference type="InterPro" id="IPR031157">
    <property type="entry name" value="G_TR_CS"/>
</dbReference>
<sequence length="744" mass="81866">MQRVKKVDYDEDELYDDLVEEYTAEDCQQFAILTPVVKAELEEAGLQSTDKEVEEALWHYYWDVQKSVNYLKHVKRPKSIPKPETKQSKSTPKSRFDEGAKRNAKTEGKRSGSIPPLLFGRVLSGLRSAFSCEKTNMLGGSSKLSKLAEERRKKAESAQSAQAPGLNSLDRLIKAQGGDEAKQQPSSIRLRKIPLRPKHRTAAPETLPYDSEKPEEKPQDTSMLRASPTAFGRFISLPVKEHKALPQITLKDVTGCEVDIKPFLDPSPDTIVLQAQKKRKGITKRLGKSTPNANALARETEKLSVEDKPAKKALNVLKLWQEVKLPSVAFVVIGHVDHGKSTLMGRLLLDSGAVQQRDVDKYQKQAGEMGKSSFALAWVMDTDPEERERGVTVGIAQHHISTEKAAFTILDAPGHRDFVPNMIAGVSMADFAVIVVDVSQLESGMKGQTREHIVLAKAAGLTRVIVAINKLDSIKPEAWDFEVYKAVRDEVATFLRKTGFEDEHVQFTACSGLKGENVVRKGSAAWLSEDYPTLLQALEKAATSETTPERIESSLEMQVADVYRGGIANFLSISGRIASGHVQVGDTIMIQPSGESALIKGIEVNDETQEWSAAGQIPILHLTDMDANHVQPGDMVYCPSQLIPLVKEFEATVNTLQSLLPQRLDLHLGRLHVSAFVKQLTALLNEKGEVIKNKPRVVQPEQRARVVISLAEGIPVGKSLAVILRSEGSTVAYGHVHSAALSST</sequence>
<feature type="compositionally biased region" description="Basic and acidic residues" evidence="10">
    <location>
        <begin position="171"/>
        <end position="182"/>
    </location>
</feature>
<feature type="compositionally biased region" description="Basic and acidic residues" evidence="10">
    <location>
        <begin position="146"/>
        <end position="156"/>
    </location>
</feature>
<dbReference type="InterPro" id="IPR050100">
    <property type="entry name" value="TRAFAC_GTPase_members"/>
</dbReference>
<evidence type="ECO:0000256" key="3">
    <source>
        <dbReference type="ARBA" id="ARBA00022490"/>
    </source>
</evidence>
<evidence type="ECO:0000256" key="10">
    <source>
        <dbReference type="SAM" id="MobiDB-lite"/>
    </source>
</evidence>
<dbReference type="PROSITE" id="PS00301">
    <property type="entry name" value="G_TR_1"/>
    <property type="match status" value="1"/>
</dbReference>
<dbReference type="PROSITE" id="PS51722">
    <property type="entry name" value="G_TR_2"/>
    <property type="match status" value="1"/>
</dbReference>
<evidence type="ECO:0000256" key="5">
    <source>
        <dbReference type="ARBA" id="ARBA00022801"/>
    </source>
</evidence>
<dbReference type="InterPro" id="IPR000795">
    <property type="entry name" value="T_Tr_GTP-bd_dom"/>
</dbReference>
<gene>
    <name evidence="12" type="ORF">K470DRAFT_283131</name>
</gene>
<proteinExistence type="inferred from homology"/>
<dbReference type="InterPro" id="IPR009000">
    <property type="entry name" value="Transl_B-barrel_sf"/>
</dbReference>
<dbReference type="InterPro" id="IPR009001">
    <property type="entry name" value="Transl_elong_EF1A/Init_IF2_C"/>
</dbReference>
<protein>
    <recommendedName>
        <fullName evidence="11">Tr-type G domain-containing protein</fullName>
    </recommendedName>
</protein>
<evidence type="ECO:0000313" key="13">
    <source>
        <dbReference type="Proteomes" id="UP000799421"/>
    </source>
</evidence>
<dbReference type="Gene3D" id="2.40.30.10">
    <property type="entry name" value="Translation factors"/>
    <property type="match status" value="2"/>
</dbReference>
<name>A0A6A7BTL8_9PEZI</name>
<dbReference type="GO" id="GO:0005525">
    <property type="term" value="F:GTP binding"/>
    <property type="evidence" value="ECO:0007669"/>
    <property type="project" value="UniProtKB-KW"/>
</dbReference>
<dbReference type="Gene3D" id="3.40.50.300">
    <property type="entry name" value="P-loop containing nucleotide triphosphate hydrolases"/>
    <property type="match status" value="1"/>
</dbReference>
<evidence type="ECO:0000256" key="8">
    <source>
        <dbReference type="ARBA" id="ARBA00023134"/>
    </source>
</evidence>
<feature type="region of interest" description="Disordered" evidence="10">
    <location>
        <begin position="78"/>
        <end position="113"/>
    </location>
</feature>
<keyword evidence="13" id="KW-1185">Reference proteome</keyword>
<dbReference type="PRINTS" id="PR00315">
    <property type="entry name" value="ELONGATNFCT"/>
</dbReference>
<keyword evidence="5" id="KW-0378">Hydrolase</keyword>
<dbReference type="Proteomes" id="UP000799421">
    <property type="component" value="Unassembled WGS sequence"/>
</dbReference>
<keyword evidence="6" id="KW-0810">Translation regulation</keyword>
<dbReference type="GO" id="GO:0006417">
    <property type="term" value="P:regulation of translation"/>
    <property type="evidence" value="ECO:0007669"/>
    <property type="project" value="UniProtKB-KW"/>
</dbReference>
<reference evidence="12" key="1">
    <citation type="journal article" date="2020" name="Stud. Mycol.">
        <title>101 Dothideomycetes genomes: a test case for predicting lifestyles and emergence of pathogens.</title>
        <authorList>
            <person name="Haridas S."/>
            <person name="Albert R."/>
            <person name="Binder M."/>
            <person name="Bloem J."/>
            <person name="Labutti K."/>
            <person name="Salamov A."/>
            <person name="Andreopoulos B."/>
            <person name="Baker S."/>
            <person name="Barry K."/>
            <person name="Bills G."/>
            <person name="Bluhm B."/>
            <person name="Cannon C."/>
            <person name="Castanera R."/>
            <person name="Culley D."/>
            <person name="Daum C."/>
            <person name="Ezra D."/>
            <person name="Gonzalez J."/>
            <person name="Henrissat B."/>
            <person name="Kuo A."/>
            <person name="Liang C."/>
            <person name="Lipzen A."/>
            <person name="Lutzoni F."/>
            <person name="Magnuson J."/>
            <person name="Mondo S."/>
            <person name="Nolan M."/>
            <person name="Ohm R."/>
            <person name="Pangilinan J."/>
            <person name="Park H.-J."/>
            <person name="Ramirez L."/>
            <person name="Alfaro M."/>
            <person name="Sun H."/>
            <person name="Tritt A."/>
            <person name="Yoshinaga Y."/>
            <person name="Zwiers L.-H."/>
            <person name="Turgeon B."/>
            <person name="Goodwin S."/>
            <person name="Spatafora J."/>
            <person name="Crous P."/>
            <person name="Grigoriev I."/>
        </authorList>
    </citation>
    <scope>NUCLEOTIDE SEQUENCE</scope>
    <source>
        <strain evidence="12">CBS 480.64</strain>
    </source>
</reference>
<organism evidence="12 13">
    <name type="scientific">Piedraia hortae CBS 480.64</name>
    <dbReference type="NCBI Taxonomy" id="1314780"/>
    <lineage>
        <taxon>Eukaryota</taxon>
        <taxon>Fungi</taxon>
        <taxon>Dikarya</taxon>
        <taxon>Ascomycota</taxon>
        <taxon>Pezizomycotina</taxon>
        <taxon>Dothideomycetes</taxon>
        <taxon>Dothideomycetidae</taxon>
        <taxon>Capnodiales</taxon>
        <taxon>Piedraiaceae</taxon>
        <taxon>Piedraia</taxon>
    </lineage>
</organism>
<keyword evidence="4" id="KW-0547">Nucleotide-binding</keyword>
<dbReference type="FunFam" id="2.40.30.10:FF:000020">
    <property type="entry name" value="Translation elongation factor EF-1"/>
    <property type="match status" value="1"/>
</dbReference>